<comment type="caution">
    <text evidence="1">The sequence shown here is derived from an EMBL/GenBank/DDBJ whole genome shotgun (WGS) entry which is preliminary data.</text>
</comment>
<gene>
    <name evidence="1" type="ORF">HK103_003841</name>
</gene>
<evidence type="ECO:0000313" key="1">
    <source>
        <dbReference type="EMBL" id="KAJ3261998.1"/>
    </source>
</evidence>
<protein>
    <submittedName>
        <fullName evidence="1">Uncharacterized protein</fullName>
    </submittedName>
</protein>
<evidence type="ECO:0000313" key="2">
    <source>
        <dbReference type="Proteomes" id="UP001210925"/>
    </source>
</evidence>
<proteinExistence type="predicted"/>
<organism evidence="1 2">
    <name type="scientific">Boothiomyces macroporosus</name>
    <dbReference type="NCBI Taxonomy" id="261099"/>
    <lineage>
        <taxon>Eukaryota</taxon>
        <taxon>Fungi</taxon>
        <taxon>Fungi incertae sedis</taxon>
        <taxon>Chytridiomycota</taxon>
        <taxon>Chytridiomycota incertae sedis</taxon>
        <taxon>Chytridiomycetes</taxon>
        <taxon>Rhizophydiales</taxon>
        <taxon>Terramycetaceae</taxon>
        <taxon>Boothiomyces</taxon>
    </lineage>
</organism>
<dbReference type="EMBL" id="JADGKB010000003">
    <property type="protein sequence ID" value="KAJ3261998.1"/>
    <property type="molecule type" value="Genomic_DNA"/>
</dbReference>
<dbReference type="Proteomes" id="UP001210925">
    <property type="component" value="Unassembled WGS sequence"/>
</dbReference>
<reference evidence="1" key="1">
    <citation type="submission" date="2020-05" db="EMBL/GenBank/DDBJ databases">
        <title>Phylogenomic resolution of chytrid fungi.</title>
        <authorList>
            <person name="Stajich J.E."/>
            <person name="Amses K."/>
            <person name="Simmons R."/>
            <person name="Seto K."/>
            <person name="Myers J."/>
            <person name="Bonds A."/>
            <person name="Quandt C.A."/>
            <person name="Barry K."/>
            <person name="Liu P."/>
            <person name="Grigoriev I."/>
            <person name="Longcore J.E."/>
            <person name="James T.Y."/>
        </authorList>
    </citation>
    <scope>NUCLEOTIDE SEQUENCE</scope>
    <source>
        <strain evidence="1">PLAUS21</strain>
    </source>
</reference>
<name>A0AAD5URW8_9FUNG</name>
<dbReference type="AlphaFoldDB" id="A0AAD5URW8"/>
<accession>A0AAD5URW8</accession>
<sequence length="225" mass="25599">MKFADTLVTTCYFNAEDRPSDLDTADLVYITLGTSETNNSKEIIWTVTSETSLHSLSNLEIKKKIVVGQLNVDNIDQVSVWASFDSFESQFRVPCFYICENNVSTVNFELGLDFDYHRLSLKIIKGHSEEELNIHYELIRSPAQSLHERRKIRKESMNIKTDHHIPLSLVPSFLEKDDVDIWVPTAISTNNLFHFNDDDFHVPSPSITSGLLSVSPVLSFPSIFA</sequence>
<keyword evidence="2" id="KW-1185">Reference proteome</keyword>